<dbReference type="RefSeq" id="WP_011357516.1">
    <property type="nucleotide sequence ID" value="NC_007512.1"/>
</dbReference>
<organism evidence="2 3">
    <name type="scientific">Chlorobium luteolum (strain DSM 273 / BCRC 81028 / 2530)</name>
    <name type="common">Pelodictyon luteolum</name>
    <dbReference type="NCBI Taxonomy" id="319225"/>
    <lineage>
        <taxon>Bacteria</taxon>
        <taxon>Pseudomonadati</taxon>
        <taxon>Chlorobiota</taxon>
        <taxon>Chlorobiia</taxon>
        <taxon>Chlorobiales</taxon>
        <taxon>Chlorobiaceae</taxon>
        <taxon>Chlorobium/Pelodictyon group</taxon>
        <taxon>Pelodictyon</taxon>
    </lineage>
</organism>
<dbReference type="SUPFAM" id="SSF53448">
    <property type="entry name" value="Nucleotide-diphospho-sugar transferases"/>
    <property type="match status" value="1"/>
</dbReference>
<dbReference type="CAZy" id="GT2">
    <property type="family name" value="Glycosyltransferase Family 2"/>
</dbReference>
<keyword evidence="3" id="KW-1185">Reference proteome</keyword>
<evidence type="ECO:0000313" key="2">
    <source>
        <dbReference type="EMBL" id="ABB23642.1"/>
    </source>
</evidence>
<dbReference type="InterPro" id="IPR001173">
    <property type="entry name" value="Glyco_trans_2-like"/>
</dbReference>
<evidence type="ECO:0000259" key="1">
    <source>
        <dbReference type="Pfam" id="PF00535"/>
    </source>
</evidence>
<dbReference type="InterPro" id="IPR029044">
    <property type="entry name" value="Nucleotide-diphossugar_trans"/>
</dbReference>
<dbReference type="STRING" id="319225.Plut_0769"/>
<sequence length="329" mass="38111">MSKALIIEESSMKKPKVSVCLITYNHEKYIRQCMQSLVDQQTSFDYEIIVGDDASTDGSRAIIREFALRYPDLVKVLFHEENVGPSQNYRDVHFQARGEYLAHIDGDDYWMPWKLQLQADFLDAHQECVAVYCNALVLTDDHKFLGVFNDHIPEVFDLGFLLAEGNFLNNSSLCYRSRYRERVVPHAHFLDYLVHLRLGCSGKLGYLNKVLVVYRVGSETSILVQMTDKCRLLSWETLQAAQHMPVSKAVQRNAVSLFIFDVLHEGLRRFDMPFLHHWMHRIYRESGAVRNSAMFVGMLRVCASIVTAPPRRMRRFVFGPTAFRVLHSR</sequence>
<dbReference type="PANTHER" id="PTHR22916:SF71">
    <property type="entry name" value="GLYCOSYL TRANSFERASE"/>
    <property type="match status" value="1"/>
</dbReference>
<dbReference type="GO" id="GO:0016758">
    <property type="term" value="F:hexosyltransferase activity"/>
    <property type="evidence" value="ECO:0007669"/>
    <property type="project" value="UniProtKB-ARBA"/>
</dbReference>
<dbReference type="eggNOG" id="COG0463">
    <property type="taxonomic scope" value="Bacteria"/>
</dbReference>
<evidence type="ECO:0000313" key="3">
    <source>
        <dbReference type="Proteomes" id="UP000002709"/>
    </source>
</evidence>
<dbReference type="EMBL" id="CP000096">
    <property type="protein sequence ID" value="ABB23642.1"/>
    <property type="molecule type" value="Genomic_DNA"/>
</dbReference>
<dbReference type="AlphaFoldDB" id="Q3B4T9"/>
<reference evidence="3" key="1">
    <citation type="submission" date="2005-08" db="EMBL/GenBank/DDBJ databases">
        <title>Complete sequence of Pelodictyon luteolum DSM 273.</title>
        <authorList>
            <consortium name="US DOE Joint Genome Institute"/>
            <person name="Copeland A."/>
            <person name="Lucas S."/>
            <person name="Lapidus A."/>
            <person name="Barry K."/>
            <person name="Detter J.C."/>
            <person name="Glavina T."/>
            <person name="Hammon N."/>
            <person name="Israni S."/>
            <person name="Pitluck S."/>
            <person name="Bryant D."/>
            <person name="Schmutz J."/>
            <person name="Larimer F."/>
            <person name="Land M."/>
            <person name="Kyrpides N."/>
            <person name="Ivanova N."/>
            <person name="Richardson P."/>
        </authorList>
    </citation>
    <scope>NUCLEOTIDE SEQUENCE [LARGE SCALE GENOMIC DNA]</scope>
    <source>
        <strain evidence="3">DSM 273 / BCRC 81028 / 2530</strain>
    </source>
</reference>
<dbReference type="Pfam" id="PF00535">
    <property type="entry name" value="Glycos_transf_2"/>
    <property type="match status" value="1"/>
</dbReference>
<feature type="domain" description="Glycosyltransferase 2-like" evidence="1">
    <location>
        <begin position="18"/>
        <end position="131"/>
    </location>
</feature>
<dbReference type="Gene3D" id="3.90.550.10">
    <property type="entry name" value="Spore Coat Polysaccharide Biosynthesis Protein SpsA, Chain A"/>
    <property type="match status" value="1"/>
</dbReference>
<dbReference type="Proteomes" id="UP000002709">
    <property type="component" value="Chromosome"/>
</dbReference>
<dbReference type="PANTHER" id="PTHR22916">
    <property type="entry name" value="GLYCOSYLTRANSFERASE"/>
    <property type="match status" value="1"/>
</dbReference>
<proteinExistence type="predicted"/>
<gene>
    <name evidence="2" type="ordered locus">Plut_0769</name>
</gene>
<dbReference type="KEGG" id="plt:Plut_0769"/>
<protein>
    <submittedName>
        <fullName evidence="2">Glycosyltransferases involved in cell wall biogenesis-like protein</fullName>
    </submittedName>
</protein>
<accession>Q3B4T9</accession>
<dbReference type="HOGENOM" id="CLU_025996_2_0_10"/>
<name>Q3B4T9_CHLL3</name>
<keyword evidence="2" id="KW-0808">Transferase</keyword>